<dbReference type="Proteomes" id="UP000663823">
    <property type="component" value="Unassembled WGS sequence"/>
</dbReference>
<dbReference type="Proteomes" id="UP000663882">
    <property type="component" value="Unassembled WGS sequence"/>
</dbReference>
<evidence type="ECO:0000313" key="4">
    <source>
        <dbReference type="EMBL" id="CAF4055742.1"/>
    </source>
</evidence>
<organism evidence="3 5">
    <name type="scientific">Rotaria sordida</name>
    <dbReference type="NCBI Taxonomy" id="392033"/>
    <lineage>
        <taxon>Eukaryota</taxon>
        <taxon>Metazoa</taxon>
        <taxon>Spiralia</taxon>
        <taxon>Gnathifera</taxon>
        <taxon>Rotifera</taxon>
        <taxon>Eurotatoria</taxon>
        <taxon>Bdelloidea</taxon>
        <taxon>Philodinida</taxon>
        <taxon>Philodinidae</taxon>
        <taxon>Rotaria</taxon>
    </lineage>
</organism>
<dbReference type="EMBL" id="CAJOBE010008081">
    <property type="protein sequence ID" value="CAF4053457.1"/>
    <property type="molecule type" value="Genomic_DNA"/>
</dbReference>
<accession>A0A819SKH7</accession>
<evidence type="ECO:0000313" key="3">
    <source>
        <dbReference type="EMBL" id="CAF4053457.1"/>
    </source>
</evidence>
<evidence type="ECO:0000313" key="2">
    <source>
        <dbReference type="EMBL" id="CAF1440024.1"/>
    </source>
</evidence>
<evidence type="ECO:0000313" key="5">
    <source>
        <dbReference type="Proteomes" id="UP000663874"/>
    </source>
</evidence>
<dbReference type="EMBL" id="CAJNOU010001845">
    <property type="protein sequence ID" value="CAF1259282.1"/>
    <property type="molecule type" value="Genomic_DNA"/>
</dbReference>
<dbReference type="Proteomes" id="UP000663889">
    <property type="component" value="Unassembled WGS sequence"/>
</dbReference>
<sequence>MEKQFSTIRSQLLYEQTIMEKRTQSRIDKSMNDDNNNEDAIDIQVQPPMTKQSKWDTNLILHYTHEQRLGRLTKINDIFTHLIFDKQLSSTTIHSTNNQTNSIDQFIKHIIKQTISTAETIAEHYVQQTPPIVDTIKTPIGNHQSNMVQRAQYNIEQTLKIIFQTNINGID</sequence>
<dbReference type="Proteomes" id="UP000663874">
    <property type="component" value="Unassembled WGS sequence"/>
</dbReference>
<evidence type="ECO:0000313" key="1">
    <source>
        <dbReference type="EMBL" id="CAF1259282.1"/>
    </source>
</evidence>
<dbReference type="EMBL" id="CAJNOO010006138">
    <property type="protein sequence ID" value="CAF1440024.1"/>
    <property type="molecule type" value="Genomic_DNA"/>
</dbReference>
<gene>
    <name evidence="3" type="ORF">FNK824_LOCUS28839</name>
    <name evidence="4" type="ORF">OTI717_LOCUS31883</name>
    <name evidence="2" type="ORF">RFH988_LOCUS36312</name>
    <name evidence="1" type="ORF">SEV965_LOCUS24153</name>
</gene>
<dbReference type="OrthoDB" id="10049829at2759"/>
<dbReference type="AlphaFoldDB" id="A0A819SKH7"/>
<comment type="caution">
    <text evidence="3">The sequence shown here is derived from an EMBL/GenBank/DDBJ whole genome shotgun (WGS) entry which is preliminary data.</text>
</comment>
<reference evidence="3" key="1">
    <citation type="submission" date="2021-02" db="EMBL/GenBank/DDBJ databases">
        <authorList>
            <person name="Nowell W R."/>
        </authorList>
    </citation>
    <scope>NUCLEOTIDE SEQUENCE</scope>
</reference>
<protein>
    <submittedName>
        <fullName evidence="3">Uncharacterized protein</fullName>
    </submittedName>
</protein>
<dbReference type="EMBL" id="CAJOAX010009416">
    <property type="protein sequence ID" value="CAF4055742.1"/>
    <property type="molecule type" value="Genomic_DNA"/>
</dbReference>
<name>A0A819SKH7_9BILA</name>
<proteinExistence type="predicted"/>